<keyword evidence="2" id="KW-0472">Membrane</keyword>
<feature type="transmembrane region" description="Helical" evidence="2">
    <location>
        <begin position="211"/>
        <end position="231"/>
    </location>
</feature>
<keyword evidence="2" id="KW-0812">Transmembrane</keyword>
<keyword evidence="5" id="KW-1185">Reference proteome</keyword>
<feature type="region of interest" description="Disordered" evidence="1">
    <location>
        <begin position="25"/>
        <end position="53"/>
    </location>
</feature>
<feature type="transmembrane region" description="Helical" evidence="2">
    <location>
        <begin position="251"/>
        <end position="274"/>
    </location>
</feature>
<feature type="transmembrane region" description="Helical" evidence="2">
    <location>
        <begin position="605"/>
        <end position="626"/>
    </location>
</feature>
<dbReference type="OrthoDB" id="5819582at2759"/>
<feature type="transmembrane region" description="Helical" evidence="2">
    <location>
        <begin position="119"/>
        <end position="136"/>
    </location>
</feature>
<evidence type="ECO:0000259" key="3">
    <source>
        <dbReference type="Pfam" id="PF01757"/>
    </source>
</evidence>
<organism evidence="4 5">
    <name type="scientific">Colletotrichum asianum</name>
    <dbReference type="NCBI Taxonomy" id="702518"/>
    <lineage>
        <taxon>Eukaryota</taxon>
        <taxon>Fungi</taxon>
        <taxon>Dikarya</taxon>
        <taxon>Ascomycota</taxon>
        <taxon>Pezizomycotina</taxon>
        <taxon>Sordariomycetes</taxon>
        <taxon>Hypocreomycetidae</taxon>
        <taxon>Glomerellales</taxon>
        <taxon>Glomerellaceae</taxon>
        <taxon>Colletotrichum</taxon>
        <taxon>Colletotrichum gloeosporioides species complex</taxon>
    </lineage>
</organism>
<dbReference type="AlphaFoldDB" id="A0A8H3ZEC2"/>
<feature type="compositionally biased region" description="Basic residues" evidence="1">
    <location>
        <begin position="32"/>
        <end position="47"/>
    </location>
</feature>
<dbReference type="InterPro" id="IPR050879">
    <property type="entry name" value="Acyltransferase_3"/>
</dbReference>
<dbReference type="InterPro" id="IPR002656">
    <property type="entry name" value="Acyl_transf_3_dom"/>
</dbReference>
<name>A0A8H3ZEC2_9PEZI</name>
<evidence type="ECO:0000313" key="5">
    <source>
        <dbReference type="Proteomes" id="UP000434172"/>
    </source>
</evidence>
<dbReference type="PANTHER" id="PTHR23028">
    <property type="entry name" value="ACETYLTRANSFERASE"/>
    <property type="match status" value="1"/>
</dbReference>
<dbReference type="Pfam" id="PF01757">
    <property type="entry name" value="Acyl_transf_3"/>
    <property type="match status" value="1"/>
</dbReference>
<feature type="domain" description="Acyltransferase 3" evidence="3">
    <location>
        <begin position="156"/>
        <end position="354"/>
    </location>
</feature>
<gene>
    <name evidence="4" type="ORF">GQ607_016298</name>
</gene>
<comment type="caution">
    <text evidence="4">The sequence shown here is derived from an EMBL/GenBank/DDBJ whole genome shotgun (WGS) entry which is preliminary data.</text>
</comment>
<feature type="transmembrane region" description="Helical" evidence="2">
    <location>
        <begin position="465"/>
        <end position="482"/>
    </location>
</feature>
<keyword evidence="2" id="KW-1133">Transmembrane helix</keyword>
<dbReference type="EMBL" id="WOWK01000158">
    <property type="protein sequence ID" value="KAF0316449.1"/>
    <property type="molecule type" value="Genomic_DNA"/>
</dbReference>
<dbReference type="GO" id="GO:0016747">
    <property type="term" value="F:acyltransferase activity, transferring groups other than amino-acyl groups"/>
    <property type="evidence" value="ECO:0007669"/>
    <property type="project" value="InterPro"/>
</dbReference>
<feature type="transmembrane region" description="Helical" evidence="2">
    <location>
        <begin position="326"/>
        <end position="348"/>
    </location>
</feature>
<keyword evidence="4" id="KW-0808">Transferase</keyword>
<dbReference type="Proteomes" id="UP000434172">
    <property type="component" value="Unassembled WGS sequence"/>
</dbReference>
<evidence type="ECO:0000313" key="4">
    <source>
        <dbReference type="EMBL" id="KAF0316449.1"/>
    </source>
</evidence>
<keyword evidence="4" id="KW-0012">Acyltransferase</keyword>
<evidence type="ECO:0000256" key="1">
    <source>
        <dbReference type="SAM" id="MobiDB-lite"/>
    </source>
</evidence>
<reference evidence="4 5" key="1">
    <citation type="submission" date="2019-12" db="EMBL/GenBank/DDBJ databases">
        <title>A genome sequence resource for the geographically widespread anthracnose pathogen Colletotrichum asianum.</title>
        <authorList>
            <person name="Meng Y."/>
        </authorList>
    </citation>
    <scope>NUCLEOTIDE SEQUENCE [LARGE SCALE GENOMIC DNA]</scope>
    <source>
        <strain evidence="4 5">ICMP 18580</strain>
    </source>
</reference>
<sequence length="653" mass="73263">MEDNNSPAWKKLAILVQQVPRRMGRASASYLRPRRKSSSASQPRRRSSTVSTMRFVNPFVEGQDASPWSRSSLENGCYRDFKKDERPILVSIRSARSSVSSFFSDGHNNSVRRPYRNDYLMSLLCLILPSFIFSSTKSPSFDSRRSSTLQVNDSTAYLDGLRGLASFIIYISHYSHLWYPELGQGYVAADDGSMSWQKSVVRILHSGRSGVTILFVISGYVLSIKALTMIYKHKDEHLLRSIASSALRRPIRLYAPVAVSTAIIAIMVHFGFYIRDPTPAPAPPAVDTFAGQMQHWLGDFVSLMNPFKPVAHRDDGGLMAYNGHLWTVHVAIKGSLLVLVVLLASSLVHKSIRATGTMLLTCWLVHLGDWDKALFPAGLLLAELSLAMPPSALHDVLPRCNTSTSRRAFAYLRGTLRHVWTIALFICSLHLMSYPETSGASASGFYWLSSHVLPCYRGSDARVQLHWNAIGSILFVIALMYSPQINIRRFLANLLGGFRTRSPWHKNTTVLHTSEKEKLEEEPAPTTTYDQGESLLQRLFTTDIAQYLGRISYSIYLWHGFINHAVGTRWLVPANAALMKSHSLASAPLEKLPLKMTGSMFETAWSAYAFSFWGSFLLNTLVLLWVSDIFNRVVDVPSVKIGRWLGDKCFKKL</sequence>
<evidence type="ECO:0000256" key="2">
    <source>
        <dbReference type="SAM" id="Phobius"/>
    </source>
</evidence>
<proteinExistence type="predicted"/>
<dbReference type="PANTHER" id="PTHR23028:SF134">
    <property type="entry name" value="PUTATIVE (AFU_ORTHOLOGUE AFUA_4G08520)-RELATED"/>
    <property type="match status" value="1"/>
</dbReference>
<protein>
    <submittedName>
        <fullName evidence="4">Acyltransferase</fullName>
    </submittedName>
</protein>
<accession>A0A8H3ZEC2</accession>